<dbReference type="EC" id="2.7.7.18" evidence="10"/>
<evidence type="ECO:0000256" key="4">
    <source>
        <dbReference type="ARBA" id="ARBA00022679"/>
    </source>
</evidence>
<proteinExistence type="inferred from homology"/>
<comment type="pathway">
    <text evidence="2 10">Cofactor biosynthesis; NAD(+) biosynthesis; deamido-NAD(+) from nicotinate D-ribonucleotide: step 1/1.</text>
</comment>
<dbReference type="HAMAP" id="MF_00244">
    <property type="entry name" value="NaMN_adenylyltr"/>
    <property type="match status" value="1"/>
</dbReference>
<dbReference type="EMBL" id="DSBX01000023">
    <property type="protein sequence ID" value="HDQ98813.1"/>
    <property type="molecule type" value="Genomic_DNA"/>
</dbReference>
<dbReference type="NCBIfam" id="NF000840">
    <property type="entry name" value="PRK00071.1-3"/>
    <property type="match status" value="1"/>
</dbReference>
<dbReference type="Gene3D" id="3.40.50.620">
    <property type="entry name" value="HUPs"/>
    <property type="match status" value="1"/>
</dbReference>
<evidence type="ECO:0000256" key="2">
    <source>
        <dbReference type="ARBA" id="ARBA00005019"/>
    </source>
</evidence>
<dbReference type="AlphaFoldDB" id="A0A7V0XEA2"/>
<protein>
    <recommendedName>
        <fullName evidence="10">Probable nicotinate-nucleotide adenylyltransferase</fullName>
        <ecNumber evidence="10">2.7.7.18</ecNumber>
    </recommendedName>
    <alternativeName>
        <fullName evidence="10">Deamido-NAD(+) diphosphorylase</fullName>
    </alternativeName>
    <alternativeName>
        <fullName evidence="10">Deamido-NAD(+) pyrophosphorylase</fullName>
    </alternativeName>
    <alternativeName>
        <fullName evidence="10">Nicotinate mononucleotide adenylyltransferase</fullName>
        <shortName evidence="10">NaMN adenylyltransferase</shortName>
    </alternativeName>
</protein>
<evidence type="ECO:0000256" key="1">
    <source>
        <dbReference type="ARBA" id="ARBA00002324"/>
    </source>
</evidence>
<keyword evidence="4 10" id="KW-0808">Transferase</keyword>
<dbReference type="CDD" id="cd02165">
    <property type="entry name" value="NMNAT"/>
    <property type="match status" value="1"/>
</dbReference>
<dbReference type="NCBIfam" id="TIGR00125">
    <property type="entry name" value="cyt_tran_rel"/>
    <property type="match status" value="1"/>
</dbReference>
<evidence type="ECO:0000313" key="12">
    <source>
        <dbReference type="EMBL" id="HDQ98813.1"/>
    </source>
</evidence>
<evidence type="ECO:0000259" key="11">
    <source>
        <dbReference type="Pfam" id="PF01467"/>
    </source>
</evidence>
<dbReference type="GO" id="GO:0009435">
    <property type="term" value="P:NAD+ biosynthetic process"/>
    <property type="evidence" value="ECO:0007669"/>
    <property type="project" value="UniProtKB-UniRule"/>
</dbReference>
<organism evidence="12">
    <name type="scientific">candidate division WOR-3 bacterium</name>
    <dbReference type="NCBI Taxonomy" id="2052148"/>
    <lineage>
        <taxon>Bacteria</taxon>
        <taxon>Bacteria division WOR-3</taxon>
    </lineage>
</organism>
<evidence type="ECO:0000256" key="8">
    <source>
        <dbReference type="ARBA" id="ARBA00023027"/>
    </source>
</evidence>
<keyword evidence="7 10" id="KW-0067">ATP-binding</keyword>
<name>A0A7V0XEA2_UNCW3</name>
<keyword evidence="5 10" id="KW-0548">Nucleotidyltransferase</keyword>
<evidence type="ECO:0000256" key="7">
    <source>
        <dbReference type="ARBA" id="ARBA00022840"/>
    </source>
</evidence>
<dbReference type="SUPFAM" id="SSF52374">
    <property type="entry name" value="Nucleotidylyl transferase"/>
    <property type="match status" value="1"/>
</dbReference>
<dbReference type="PANTHER" id="PTHR39321">
    <property type="entry name" value="NICOTINATE-NUCLEOTIDE ADENYLYLTRANSFERASE-RELATED"/>
    <property type="match status" value="1"/>
</dbReference>
<evidence type="ECO:0000256" key="9">
    <source>
        <dbReference type="ARBA" id="ARBA00048721"/>
    </source>
</evidence>
<evidence type="ECO:0000256" key="6">
    <source>
        <dbReference type="ARBA" id="ARBA00022741"/>
    </source>
</evidence>
<keyword evidence="3 10" id="KW-0662">Pyridine nucleotide biosynthesis</keyword>
<dbReference type="GO" id="GO:0005524">
    <property type="term" value="F:ATP binding"/>
    <property type="evidence" value="ECO:0007669"/>
    <property type="project" value="UniProtKB-KW"/>
</dbReference>
<comment type="caution">
    <text evidence="12">The sequence shown here is derived from an EMBL/GenBank/DDBJ whole genome shotgun (WGS) entry which is preliminary data.</text>
</comment>
<keyword evidence="8 10" id="KW-0520">NAD</keyword>
<reference evidence="12" key="1">
    <citation type="journal article" date="2020" name="mSystems">
        <title>Genome- and Community-Level Interaction Insights into Carbon Utilization and Element Cycling Functions of Hydrothermarchaeota in Hydrothermal Sediment.</title>
        <authorList>
            <person name="Zhou Z."/>
            <person name="Liu Y."/>
            <person name="Xu W."/>
            <person name="Pan J."/>
            <person name="Luo Z.H."/>
            <person name="Li M."/>
        </authorList>
    </citation>
    <scope>NUCLEOTIDE SEQUENCE [LARGE SCALE GENOMIC DNA]</scope>
    <source>
        <strain evidence="12">SpSt-1182</strain>
    </source>
</reference>
<dbReference type="UniPathway" id="UPA00253">
    <property type="reaction ID" value="UER00332"/>
</dbReference>
<dbReference type="Proteomes" id="UP000885672">
    <property type="component" value="Unassembled WGS sequence"/>
</dbReference>
<dbReference type="GO" id="GO:0004515">
    <property type="term" value="F:nicotinate-nucleotide adenylyltransferase activity"/>
    <property type="evidence" value="ECO:0007669"/>
    <property type="project" value="UniProtKB-UniRule"/>
</dbReference>
<feature type="domain" description="Cytidyltransferase-like" evidence="11">
    <location>
        <begin position="21"/>
        <end position="165"/>
    </location>
</feature>
<dbReference type="InterPro" id="IPR014729">
    <property type="entry name" value="Rossmann-like_a/b/a_fold"/>
</dbReference>
<evidence type="ECO:0000256" key="10">
    <source>
        <dbReference type="HAMAP-Rule" id="MF_00244"/>
    </source>
</evidence>
<evidence type="ECO:0000256" key="3">
    <source>
        <dbReference type="ARBA" id="ARBA00022642"/>
    </source>
</evidence>
<dbReference type="InterPro" id="IPR004821">
    <property type="entry name" value="Cyt_trans-like"/>
</dbReference>
<dbReference type="PANTHER" id="PTHR39321:SF3">
    <property type="entry name" value="PHOSPHOPANTETHEINE ADENYLYLTRANSFERASE"/>
    <property type="match status" value="1"/>
</dbReference>
<keyword evidence="6 10" id="KW-0547">Nucleotide-binding</keyword>
<dbReference type="NCBIfam" id="TIGR00482">
    <property type="entry name" value="nicotinate (nicotinamide) nucleotide adenylyltransferase"/>
    <property type="match status" value="1"/>
</dbReference>
<sequence>MTPRRDVCSTASNRPALRTGVFGGTFNPLHLGHLLVADDVRRRCRLDRVLFLAGARPPHKPARNLAPWPHRRRMLRLGLAGRPEFELTDVEEKLPGPGYTVHALEALRAERPKDSLYLILGADQYREMSGWHEPARLTRRARLIVMSRPGTGRPKLFRGHAAARVRFLPVIEVDLAGSDIRARLASGRSVRYMLPTPVHRYIRRHRLYVRQDS</sequence>
<comment type="similarity">
    <text evidence="10">Belongs to the NadD family.</text>
</comment>
<evidence type="ECO:0000256" key="5">
    <source>
        <dbReference type="ARBA" id="ARBA00022695"/>
    </source>
</evidence>
<dbReference type="Pfam" id="PF01467">
    <property type="entry name" value="CTP_transf_like"/>
    <property type="match status" value="1"/>
</dbReference>
<accession>A0A7V0XEA2</accession>
<dbReference type="InterPro" id="IPR005248">
    <property type="entry name" value="NadD/NMNAT"/>
</dbReference>
<comment type="function">
    <text evidence="1 10">Catalyzes the reversible adenylation of nicotinate mononucleotide (NaMN) to nicotinic acid adenine dinucleotide (NaAD).</text>
</comment>
<gene>
    <name evidence="10 12" type="primary">nadD</name>
    <name evidence="12" type="ORF">ENN51_00800</name>
</gene>
<comment type="catalytic activity">
    <reaction evidence="9 10">
        <text>nicotinate beta-D-ribonucleotide + ATP + H(+) = deamido-NAD(+) + diphosphate</text>
        <dbReference type="Rhea" id="RHEA:22860"/>
        <dbReference type="ChEBI" id="CHEBI:15378"/>
        <dbReference type="ChEBI" id="CHEBI:30616"/>
        <dbReference type="ChEBI" id="CHEBI:33019"/>
        <dbReference type="ChEBI" id="CHEBI:57502"/>
        <dbReference type="ChEBI" id="CHEBI:58437"/>
        <dbReference type="EC" id="2.7.7.18"/>
    </reaction>
</comment>